<evidence type="ECO:0000256" key="1">
    <source>
        <dbReference type="ARBA" id="ARBA00000085"/>
    </source>
</evidence>
<evidence type="ECO:0000256" key="11">
    <source>
        <dbReference type="ARBA" id="ARBA00022840"/>
    </source>
</evidence>
<dbReference type="CDD" id="cd06225">
    <property type="entry name" value="HAMP"/>
    <property type="match status" value="1"/>
</dbReference>
<dbReference type="Gene3D" id="6.10.340.10">
    <property type="match status" value="1"/>
</dbReference>
<evidence type="ECO:0000256" key="10">
    <source>
        <dbReference type="ARBA" id="ARBA00022777"/>
    </source>
</evidence>
<evidence type="ECO:0000313" key="19">
    <source>
        <dbReference type="EMBL" id="TDE42160.1"/>
    </source>
</evidence>
<dbReference type="OrthoDB" id="9813151at2"/>
<evidence type="ECO:0000259" key="16">
    <source>
        <dbReference type="PROSITE" id="PS50109"/>
    </source>
</evidence>
<evidence type="ECO:0000256" key="6">
    <source>
        <dbReference type="ARBA" id="ARBA00022553"/>
    </source>
</evidence>
<evidence type="ECO:0000259" key="17">
    <source>
        <dbReference type="PROSITE" id="PS50112"/>
    </source>
</evidence>
<dbReference type="InterPro" id="IPR003594">
    <property type="entry name" value="HATPase_dom"/>
</dbReference>
<dbReference type="InterPro" id="IPR000014">
    <property type="entry name" value="PAS"/>
</dbReference>
<organism evidence="19 20">
    <name type="scientific">Flavobacterium rhamnosiphilum</name>
    <dbReference type="NCBI Taxonomy" id="2541724"/>
    <lineage>
        <taxon>Bacteria</taxon>
        <taxon>Pseudomonadati</taxon>
        <taxon>Bacteroidota</taxon>
        <taxon>Flavobacteriia</taxon>
        <taxon>Flavobacteriales</taxon>
        <taxon>Flavobacteriaceae</taxon>
        <taxon>Flavobacterium</taxon>
    </lineage>
</organism>
<dbReference type="SUPFAM" id="SSF158472">
    <property type="entry name" value="HAMP domain-like"/>
    <property type="match status" value="1"/>
</dbReference>
<comment type="catalytic activity">
    <reaction evidence="1">
        <text>ATP + protein L-histidine = ADP + protein N-phospho-L-histidine.</text>
        <dbReference type="EC" id="2.7.13.3"/>
    </reaction>
</comment>
<dbReference type="Pfam" id="PF02518">
    <property type="entry name" value="HATPase_c"/>
    <property type="match status" value="1"/>
</dbReference>
<keyword evidence="9" id="KW-0547">Nucleotide-binding</keyword>
<feature type="transmembrane region" description="Helical" evidence="15">
    <location>
        <begin position="7"/>
        <end position="30"/>
    </location>
</feature>
<keyword evidence="6" id="KW-0597">Phosphoprotein</keyword>
<keyword evidence="12 15" id="KW-1133">Transmembrane helix</keyword>
<dbReference type="InterPro" id="IPR004358">
    <property type="entry name" value="Sig_transdc_His_kin-like_C"/>
</dbReference>
<feature type="domain" description="PAS" evidence="17">
    <location>
        <begin position="228"/>
        <end position="273"/>
    </location>
</feature>
<dbReference type="GO" id="GO:0000155">
    <property type="term" value="F:phosphorelay sensor kinase activity"/>
    <property type="evidence" value="ECO:0007669"/>
    <property type="project" value="InterPro"/>
</dbReference>
<keyword evidence="10" id="KW-0418">Kinase</keyword>
<keyword evidence="11" id="KW-0067">ATP-binding</keyword>
<dbReference type="GO" id="GO:0000156">
    <property type="term" value="F:phosphorelay response regulator activity"/>
    <property type="evidence" value="ECO:0007669"/>
    <property type="project" value="TreeGrafter"/>
</dbReference>
<evidence type="ECO:0000256" key="9">
    <source>
        <dbReference type="ARBA" id="ARBA00022741"/>
    </source>
</evidence>
<dbReference type="Pfam" id="PF00672">
    <property type="entry name" value="HAMP"/>
    <property type="match status" value="1"/>
</dbReference>
<dbReference type="PROSITE" id="PS50112">
    <property type="entry name" value="PAS"/>
    <property type="match status" value="1"/>
</dbReference>
<evidence type="ECO:0000256" key="4">
    <source>
        <dbReference type="ARBA" id="ARBA00012438"/>
    </source>
</evidence>
<keyword evidence="13" id="KW-0902">Two-component regulatory system</keyword>
<dbReference type="SMART" id="SM00388">
    <property type="entry name" value="HisKA"/>
    <property type="match status" value="1"/>
</dbReference>
<dbReference type="RefSeq" id="WP_131917209.1">
    <property type="nucleotide sequence ID" value="NZ_SMLG01000013.1"/>
</dbReference>
<dbReference type="GO" id="GO:0005524">
    <property type="term" value="F:ATP binding"/>
    <property type="evidence" value="ECO:0007669"/>
    <property type="project" value="UniProtKB-KW"/>
</dbReference>
<evidence type="ECO:0000256" key="8">
    <source>
        <dbReference type="ARBA" id="ARBA00022692"/>
    </source>
</evidence>
<dbReference type="InterPro" id="IPR003660">
    <property type="entry name" value="HAMP_dom"/>
</dbReference>
<dbReference type="FunFam" id="3.30.565.10:FF:000023">
    <property type="entry name" value="PAS domain-containing sensor histidine kinase"/>
    <property type="match status" value="1"/>
</dbReference>
<dbReference type="GO" id="GO:0006355">
    <property type="term" value="P:regulation of DNA-templated transcription"/>
    <property type="evidence" value="ECO:0007669"/>
    <property type="project" value="InterPro"/>
</dbReference>
<dbReference type="PRINTS" id="PR00344">
    <property type="entry name" value="BCTRLSENSOR"/>
</dbReference>
<dbReference type="InterPro" id="IPR036890">
    <property type="entry name" value="HATPase_C_sf"/>
</dbReference>
<dbReference type="GO" id="GO:0007234">
    <property type="term" value="P:osmosensory signaling via phosphorelay pathway"/>
    <property type="evidence" value="ECO:0007669"/>
    <property type="project" value="TreeGrafter"/>
</dbReference>
<dbReference type="PROSITE" id="PS50109">
    <property type="entry name" value="HIS_KIN"/>
    <property type="match status" value="1"/>
</dbReference>
<comment type="subcellular location">
    <subcellularLocation>
        <location evidence="3">Cell membrane</location>
    </subcellularLocation>
    <subcellularLocation>
        <location evidence="2">Membrane</location>
        <topology evidence="2">Multi-pass membrane protein</topology>
    </subcellularLocation>
</comment>
<dbReference type="SUPFAM" id="SSF55874">
    <property type="entry name" value="ATPase domain of HSP90 chaperone/DNA topoisomerase II/histidine kinase"/>
    <property type="match status" value="1"/>
</dbReference>
<dbReference type="InterPro" id="IPR050351">
    <property type="entry name" value="BphY/WalK/GraS-like"/>
</dbReference>
<comment type="caution">
    <text evidence="19">The sequence shown here is derived from an EMBL/GenBank/DDBJ whole genome shotgun (WGS) entry which is preliminary data.</text>
</comment>
<evidence type="ECO:0000313" key="20">
    <source>
        <dbReference type="Proteomes" id="UP000294814"/>
    </source>
</evidence>
<dbReference type="InterPro" id="IPR013767">
    <property type="entry name" value="PAS_fold"/>
</dbReference>
<dbReference type="Pfam" id="PF00512">
    <property type="entry name" value="HisKA"/>
    <property type="match status" value="1"/>
</dbReference>
<gene>
    <name evidence="19" type="ORF">E0I26_14790</name>
</gene>
<dbReference type="EC" id="2.7.13.3" evidence="4"/>
<dbReference type="SUPFAM" id="SSF47384">
    <property type="entry name" value="Homodimeric domain of signal transducing histidine kinase"/>
    <property type="match status" value="1"/>
</dbReference>
<evidence type="ECO:0000259" key="18">
    <source>
        <dbReference type="PROSITE" id="PS50885"/>
    </source>
</evidence>
<dbReference type="GO" id="GO:0030295">
    <property type="term" value="F:protein kinase activator activity"/>
    <property type="evidence" value="ECO:0007669"/>
    <property type="project" value="TreeGrafter"/>
</dbReference>
<evidence type="ECO:0000256" key="7">
    <source>
        <dbReference type="ARBA" id="ARBA00022679"/>
    </source>
</evidence>
<dbReference type="InterPro" id="IPR036097">
    <property type="entry name" value="HisK_dim/P_sf"/>
</dbReference>
<dbReference type="PROSITE" id="PS50885">
    <property type="entry name" value="HAMP"/>
    <property type="match status" value="1"/>
</dbReference>
<dbReference type="PANTHER" id="PTHR42878">
    <property type="entry name" value="TWO-COMPONENT HISTIDINE KINASE"/>
    <property type="match status" value="1"/>
</dbReference>
<evidence type="ECO:0000256" key="13">
    <source>
        <dbReference type="ARBA" id="ARBA00023012"/>
    </source>
</evidence>
<feature type="domain" description="Histidine kinase" evidence="16">
    <location>
        <begin position="363"/>
        <end position="578"/>
    </location>
</feature>
<protein>
    <recommendedName>
        <fullName evidence="4">histidine kinase</fullName>
        <ecNumber evidence="4">2.7.13.3</ecNumber>
    </recommendedName>
</protein>
<accession>A0A4R5F3R4</accession>
<dbReference type="InterPro" id="IPR005467">
    <property type="entry name" value="His_kinase_dom"/>
</dbReference>
<keyword evidence="5" id="KW-1003">Cell membrane</keyword>
<dbReference type="CDD" id="cd00082">
    <property type="entry name" value="HisKA"/>
    <property type="match status" value="1"/>
</dbReference>
<evidence type="ECO:0000256" key="5">
    <source>
        <dbReference type="ARBA" id="ARBA00022475"/>
    </source>
</evidence>
<dbReference type="SMART" id="SM00387">
    <property type="entry name" value="HATPase_c"/>
    <property type="match status" value="1"/>
</dbReference>
<keyword evidence="14 15" id="KW-0472">Membrane</keyword>
<dbReference type="Gene3D" id="1.10.287.130">
    <property type="match status" value="1"/>
</dbReference>
<dbReference type="InterPro" id="IPR003661">
    <property type="entry name" value="HisK_dim/P_dom"/>
</dbReference>
<reference evidence="19 20" key="1">
    <citation type="submission" date="2019-03" db="EMBL/GenBank/DDBJ databases">
        <title>Novel species of Flavobacterium.</title>
        <authorList>
            <person name="Liu Q."/>
            <person name="Xin Y.-H."/>
        </authorList>
    </citation>
    <scope>NUCLEOTIDE SEQUENCE [LARGE SCALE GENOMIC DNA]</scope>
    <source>
        <strain evidence="19 20">LB3P52</strain>
    </source>
</reference>
<dbReference type="Pfam" id="PF00989">
    <property type="entry name" value="PAS"/>
    <property type="match status" value="1"/>
</dbReference>
<keyword evidence="20" id="KW-1185">Reference proteome</keyword>
<evidence type="ECO:0000256" key="12">
    <source>
        <dbReference type="ARBA" id="ARBA00022989"/>
    </source>
</evidence>
<dbReference type="AlphaFoldDB" id="A0A4R5F3R4"/>
<dbReference type="SMART" id="SM00304">
    <property type="entry name" value="HAMP"/>
    <property type="match status" value="1"/>
</dbReference>
<evidence type="ECO:0000256" key="14">
    <source>
        <dbReference type="ARBA" id="ARBA00023136"/>
    </source>
</evidence>
<evidence type="ECO:0000256" key="15">
    <source>
        <dbReference type="SAM" id="Phobius"/>
    </source>
</evidence>
<proteinExistence type="predicted"/>
<keyword evidence="7" id="KW-0808">Transferase</keyword>
<dbReference type="Gene3D" id="3.30.450.20">
    <property type="entry name" value="PAS domain"/>
    <property type="match status" value="1"/>
</dbReference>
<evidence type="ECO:0000256" key="3">
    <source>
        <dbReference type="ARBA" id="ARBA00004236"/>
    </source>
</evidence>
<dbReference type="PANTHER" id="PTHR42878:SF7">
    <property type="entry name" value="SENSOR HISTIDINE KINASE GLRK"/>
    <property type="match status" value="1"/>
</dbReference>
<keyword evidence="8 15" id="KW-0812">Transmembrane</keyword>
<dbReference type="Gene3D" id="3.30.565.10">
    <property type="entry name" value="Histidine kinase-like ATPase, C-terminal domain"/>
    <property type="match status" value="1"/>
</dbReference>
<name>A0A4R5F3R4_9FLAO</name>
<evidence type="ECO:0000256" key="2">
    <source>
        <dbReference type="ARBA" id="ARBA00004141"/>
    </source>
</evidence>
<dbReference type="Proteomes" id="UP000294814">
    <property type="component" value="Unassembled WGS sequence"/>
</dbReference>
<dbReference type="CDD" id="cd00130">
    <property type="entry name" value="PAS"/>
    <property type="match status" value="1"/>
</dbReference>
<sequence length="578" mass="64964">MRIKTKLNLGVGLLFLMIIILSLVAAFYIFSIKKDTENILKANYNTLEYSRNMLLSLDEINVDEEKAIVVFETNLKNQIANITEIGEDKVTYNLQKSFDFLEKNRTDETIKNQIRQDIFEIMKLNMIAIKEKSDIASHTAETANLWIAITGTLCFLIAFNLLVNLPNNIANPIKELTGSIKEIANKNYSERVHFMNHNEYGDLAKSFNTMAQKLEEYSNSNLHKLSFEKKRLETLINNMHDPIIGLDNQGVILFANDEALKIMGLKSEEAIGKLASTLALTNDLMKSLIVNNLSNDPETSGQKPLPMKIFADGKESYFEKETVTITIKPTGEDQTIIIGDVIILRNITVFKELDFAKTNFIATVSHELKTPIASIKMSLQLLEKPATGSINTDQKQLIDGIKEDSQRLLKITGELLELSQLETGNIQLNMEKSNPYEIINYAIEAIKVQAEQKQIELRIEAEHNLPEVKADSEKTAWVLINFLTNAIRYSSENSSITVQLKKENNQIAFQVIDTGKGIDSRYKTKIFDKYFQVPGSHKSGTGLGLAISKEFIEAQGGTIGIESELGLGSTFYFKLGIV</sequence>
<dbReference type="SUPFAM" id="SSF55785">
    <property type="entry name" value="PYP-like sensor domain (PAS domain)"/>
    <property type="match status" value="1"/>
</dbReference>
<dbReference type="InterPro" id="IPR035965">
    <property type="entry name" value="PAS-like_dom_sf"/>
</dbReference>
<dbReference type="GO" id="GO:0005886">
    <property type="term" value="C:plasma membrane"/>
    <property type="evidence" value="ECO:0007669"/>
    <property type="project" value="UniProtKB-SubCell"/>
</dbReference>
<feature type="domain" description="HAMP" evidence="18">
    <location>
        <begin position="167"/>
        <end position="219"/>
    </location>
</feature>
<dbReference type="NCBIfam" id="TIGR00229">
    <property type="entry name" value="sensory_box"/>
    <property type="match status" value="1"/>
</dbReference>
<dbReference type="EMBL" id="SMLG01000013">
    <property type="protein sequence ID" value="TDE42160.1"/>
    <property type="molecule type" value="Genomic_DNA"/>
</dbReference>
<dbReference type="SMART" id="SM00091">
    <property type="entry name" value="PAS"/>
    <property type="match status" value="1"/>
</dbReference>